<protein>
    <submittedName>
        <fullName evidence="2">PepSY-associated transmembrane protein</fullName>
    </submittedName>
</protein>
<keyword evidence="1" id="KW-1133">Transmembrane helix</keyword>
<evidence type="ECO:0000313" key="3">
    <source>
        <dbReference type="Proteomes" id="UP000253083"/>
    </source>
</evidence>
<gene>
    <name evidence="2" type="ORF">DFR28_102525</name>
</gene>
<dbReference type="InterPro" id="IPR005625">
    <property type="entry name" value="PepSY-ass_TM"/>
</dbReference>
<accession>A0A395JK02</accession>
<keyword evidence="1 2" id="KW-0812">Transmembrane</keyword>
<feature type="transmembrane region" description="Helical" evidence="1">
    <location>
        <begin position="481"/>
        <end position="502"/>
    </location>
</feature>
<sequence length="504" mass="56727">MRKAYFRKASFKWHRKLTWIGLFAVLMFAVSALTHPLLSWTGPQAANFRPPNTVINAQQVRSIATVLKRHNIQQALVVKLVPSARGVVLQVTDSATAPRRYFDLASGTELPNYDQQHAAWLAQYYVAGDSPLAIKSIRFQTEFDSAYPWVNRLLPVYKVEFSDAANSSAYIYTEINALAGMGNDYKTQLQAVFRNLHTWAWLDHVDGARIIVMALLLLSIFALSAAGVGLLLMLRARKNMPRKTKLHRFTGYVVALPLLAFCVSGFWHLLHYGFNETNRGLKLGEPMLLASLNENVSLADLPDVPLNQVSVVSYNDQLYYRLGFPAMARANVKPASVSSGGEHAHHDMSSDVASRTARFKGQPTEHAGLYFAAKTGQQSDLNDEQLAQALASQYLQLDNSQITSSTLITRFGLHYDFRNKRLPVWQIDVDSDVGDKVFIDPTTGMLVDRLVNKDRYEAYSFGFLHKWNFLTPLMGRFWRDMLVVVILSLIILLSLLGVAMRLKR</sequence>
<name>A0A395JK02_9GAMM</name>
<dbReference type="Proteomes" id="UP000253083">
    <property type="component" value="Unassembled WGS sequence"/>
</dbReference>
<dbReference type="Pfam" id="PF03929">
    <property type="entry name" value="PepSY_TM"/>
    <property type="match status" value="1"/>
</dbReference>
<dbReference type="InParanoid" id="A0A395JK02"/>
<keyword evidence="3" id="KW-1185">Reference proteome</keyword>
<feature type="transmembrane region" description="Helical" evidence="1">
    <location>
        <begin position="210"/>
        <end position="234"/>
    </location>
</feature>
<dbReference type="RefSeq" id="WP_113953903.1">
    <property type="nucleotide sequence ID" value="NZ_QNRT01000002.1"/>
</dbReference>
<proteinExistence type="predicted"/>
<evidence type="ECO:0000313" key="2">
    <source>
        <dbReference type="EMBL" id="RBP51106.1"/>
    </source>
</evidence>
<comment type="caution">
    <text evidence="2">The sequence shown here is derived from an EMBL/GenBank/DDBJ whole genome shotgun (WGS) entry which is preliminary data.</text>
</comment>
<feature type="transmembrane region" description="Helical" evidence="1">
    <location>
        <begin position="246"/>
        <end position="270"/>
    </location>
</feature>
<dbReference type="OrthoDB" id="9760788at2"/>
<reference evidence="2 3" key="1">
    <citation type="submission" date="2018-06" db="EMBL/GenBank/DDBJ databases">
        <title>Genomic Encyclopedia of Type Strains, Phase IV (KMG-IV): sequencing the most valuable type-strain genomes for metagenomic binning, comparative biology and taxonomic classification.</title>
        <authorList>
            <person name="Goeker M."/>
        </authorList>
    </citation>
    <scope>NUCLEOTIDE SEQUENCE [LARGE SCALE GENOMIC DNA]</scope>
    <source>
        <strain evidence="2 3">DSM 24032</strain>
    </source>
</reference>
<keyword evidence="1" id="KW-0472">Membrane</keyword>
<organism evidence="2 3">
    <name type="scientific">Arenicella xantha</name>
    <dbReference type="NCBI Taxonomy" id="644221"/>
    <lineage>
        <taxon>Bacteria</taxon>
        <taxon>Pseudomonadati</taxon>
        <taxon>Pseudomonadota</taxon>
        <taxon>Gammaproteobacteria</taxon>
        <taxon>Arenicellales</taxon>
        <taxon>Arenicellaceae</taxon>
        <taxon>Arenicella</taxon>
    </lineage>
</organism>
<dbReference type="EMBL" id="QNRT01000002">
    <property type="protein sequence ID" value="RBP51106.1"/>
    <property type="molecule type" value="Genomic_DNA"/>
</dbReference>
<dbReference type="AlphaFoldDB" id="A0A395JK02"/>
<evidence type="ECO:0000256" key="1">
    <source>
        <dbReference type="SAM" id="Phobius"/>
    </source>
</evidence>